<evidence type="ECO:0000313" key="4">
    <source>
        <dbReference type="EMBL" id="ORZ36363.1"/>
    </source>
</evidence>
<protein>
    <recommendedName>
        <fullName evidence="3">PH domain-containing protein</fullName>
    </recommendedName>
</protein>
<dbReference type="Gene3D" id="2.30.29.30">
    <property type="entry name" value="Pleckstrin-homology domain (PH domain)/Phosphotyrosine-binding domain (PTB)"/>
    <property type="match status" value="1"/>
</dbReference>
<feature type="region of interest" description="Disordered" evidence="2">
    <location>
        <begin position="1"/>
        <end position="35"/>
    </location>
</feature>
<dbReference type="AlphaFoldDB" id="A0A1Y2HRM1"/>
<dbReference type="EMBL" id="MCFL01000017">
    <property type="protein sequence ID" value="ORZ36363.1"/>
    <property type="molecule type" value="Genomic_DNA"/>
</dbReference>
<sequence length="950" mass="101112">MSTPLSRSGTFTSRVAPAASSPGSSGDSLPSRRQPVARAPIPASFLVPGGDLVVPTDSVSNINGVSTSPAITTTPATIGRSPSASDQQVYGSMRLKNANARGYLAKALGAGHMVGGDPTTASEFDLHDTAMPMQGGTEPLVGKSLVKAGWVWRRGSMLVRYLSSGIWHLVYILPLPNDSDNVQQWKRYYVRAYSKGMSAGILEFLASDHDPTPTKLVDLTTCSQVIEKPAKPGALRYEFHLLLARSDLLLAADSVADCSSWVSALQSLIPRIVQPGLARIGAELEGATATVAHLNSERAELVAANTQLQERIHEMEEQVRIAKLEAAAAKRESAAATDASRRGADQVARELAARLDTHVDKDSCVVSEEGKKTRQAVALAHEDLANRQVELMGVVKEAEEGVKGEVGKVGEEVTRRVAEAVAGLVKKMIARDEGQSDKVQSMVGQVASRAEDAVRRELAVKLRDILDQTRMTVHDAMTGPMERIVKQNKEASGGVEKSLSEAVGRVERSVEKVVSQVVERMSKLDAQAENVRASGVQEDTFVAGMESLEQALASSSEQIVAQVSAQIESVVSKTVSDVVSAKIASLTKSIESELPSVIAAATAVRVGVKLDQAVTKLDASLVTQTESITKSTQDAVSTSADTLVSSLSSTISSSLAQLRIDLASADSASATAAQLESVSSQLSKLQSTLDTLNSTLATPRPASPPPPAQVIDPTSSLTRLDSTASHLSATIQQLLTNLDKKVTRTHDADHRLLLSIEERLDRLVASSEVLKRTDSSHSDKLNRTLTLLEEARQASGWAGRSTWRAAVEGIEAKLDRVLESAEASSRGNAAALMKHADSGVADSAPDVTVSGLESKRLALESQVAALSLQAETLASMVDELHAQRHSLLVDIRAHAHVQGEVASAKRELEGIKSEFEEFEKGTVKRVQGLVEKVRELEERAGQGRAAEVVV</sequence>
<keyword evidence="1" id="KW-0175">Coiled coil</keyword>
<dbReference type="Pfam" id="PF00169">
    <property type="entry name" value="PH"/>
    <property type="match status" value="1"/>
</dbReference>
<keyword evidence="5" id="KW-1185">Reference proteome</keyword>
<proteinExistence type="predicted"/>
<evidence type="ECO:0000313" key="5">
    <source>
        <dbReference type="Proteomes" id="UP000193411"/>
    </source>
</evidence>
<dbReference type="SUPFAM" id="SSF50729">
    <property type="entry name" value="PH domain-like"/>
    <property type="match status" value="1"/>
</dbReference>
<dbReference type="OrthoDB" id="2249524at2759"/>
<organism evidence="4 5">
    <name type="scientific">Catenaria anguillulae PL171</name>
    <dbReference type="NCBI Taxonomy" id="765915"/>
    <lineage>
        <taxon>Eukaryota</taxon>
        <taxon>Fungi</taxon>
        <taxon>Fungi incertae sedis</taxon>
        <taxon>Blastocladiomycota</taxon>
        <taxon>Blastocladiomycetes</taxon>
        <taxon>Blastocladiales</taxon>
        <taxon>Catenariaceae</taxon>
        <taxon>Catenaria</taxon>
    </lineage>
</organism>
<accession>A0A1Y2HRM1</accession>
<feature type="domain" description="PH" evidence="3">
    <location>
        <begin position="144"/>
        <end position="270"/>
    </location>
</feature>
<evidence type="ECO:0000256" key="1">
    <source>
        <dbReference type="SAM" id="Coils"/>
    </source>
</evidence>
<dbReference type="InterPro" id="IPR011993">
    <property type="entry name" value="PH-like_dom_sf"/>
</dbReference>
<feature type="compositionally biased region" description="Low complexity" evidence="2">
    <location>
        <begin position="13"/>
        <end position="33"/>
    </location>
</feature>
<dbReference type="PROSITE" id="PS50003">
    <property type="entry name" value="PH_DOMAIN"/>
    <property type="match status" value="1"/>
</dbReference>
<feature type="compositionally biased region" description="Polar residues" evidence="2">
    <location>
        <begin position="1"/>
        <end position="12"/>
    </location>
</feature>
<name>A0A1Y2HRM1_9FUNG</name>
<feature type="coiled-coil region" evidence="1">
    <location>
        <begin position="291"/>
        <end position="332"/>
    </location>
</feature>
<dbReference type="SMART" id="SM00233">
    <property type="entry name" value="PH"/>
    <property type="match status" value="1"/>
</dbReference>
<evidence type="ECO:0000259" key="3">
    <source>
        <dbReference type="PROSITE" id="PS50003"/>
    </source>
</evidence>
<evidence type="ECO:0000256" key="2">
    <source>
        <dbReference type="SAM" id="MobiDB-lite"/>
    </source>
</evidence>
<gene>
    <name evidence="4" type="ORF">BCR44DRAFT_27242</name>
</gene>
<dbReference type="Proteomes" id="UP000193411">
    <property type="component" value="Unassembled WGS sequence"/>
</dbReference>
<dbReference type="STRING" id="765915.A0A1Y2HRM1"/>
<reference evidence="4 5" key="1">
    <citation type="submission" date="2016-07" db="EMBL/GenBank/DDBJ databases">
        <title>Pervasive Adenine N6-methylation of Active Genes in Fungi.</title>
        <authorList>
            <consortium name="DOE Joint Genome Institute"/>
            <person name="Mondo S.J."/>
            <person name="Dannebaum R.O."/>
            <person name="Kuo R.C."/>
            <person name="Labutti K."/>
            <person name="Haridas S."/>
            <person name="Kuo A."/>
            <person name="Salamov A."/>
            <person name="Ahrendt S.R."/>
            <person name="Lipzen A."/>
            <person name="Sullivan W."/>
            <person name="Andreopoulos W.B."/>
            <person name="Clum A."/>
            <person name="Lindquist E."/>
            <person name="Daum C."/>
            <person name="Ramamoorthy G.K."/>
            <person name="Gryganskyi A."/>
            <person name="Culley D."/>
            <person name="Magnuson J.K."/>
            <person name="James T.Y."/>
            <person name="O'Malley M.A."/>
            <person name="Stajich J.E."/>
            <person name="Spatafora J.W."/>
            <person name="Visel A."/>
            <person name="Grigoriev I.V."/>
        </authorList>
    </citation>
    <scope>NUCLEOTIDE SEQUENCE [LARGE SCALE GENOMIC DNA]</scope>
    <source>
        <strain evidence="4 5">PL171</strain>
    </source>
</reference>
<dbReference type="InterPro" id="IPR001849">
    <property type="entry name" value="PH_domain"/>
</dbReference>
<comment type="caution">
    <text evidence="4">The sequence shown here is derived from an EMBL/GenBank/DDBJ whole genome shotgun (WGS) entry which is preliminary data.</text>
</comment>